<proteinExistence type="predicted"/>
<dbReference type="EMBL" id="UINC01031981">
    <property type="protein sequence ID" value="SVB18891.1"/>
    <property type="molecule type" value="Genomic_DNA"/>
</dbReference>
<name>A0A382BZH2_9ZZZZ</name>
<reference evidence="1" key="1">
    <citation type="submission" date="2018-05" db="EMBL/GenBank/DDBJ databases">
        <authorList>
            <person name="Lanie J.A."/>
            <person name="Ng W.-L."/>
            <person name="Kazmierczak K.M."/>
            <person name="Andrzejewski T.M."/>
            <person name="Davidsen T.M."/>
            <person name="Wayne K.J."/>
            <person name="Tettelin H."/>
            <person name="Glass J.I."/>
            <person name="Rusch D."/>
            <person name="Podicherti R."/>
            <person name="Tsui H.-C.T."/>
            <person name="Winkler M.E."/>
        </authorList>
    </citation>
    <scope>NUCLEOTIDE SEQUENCE</scope>
</reference>
<organism evidence="1">
    <name type="scientific">marine metagenome</name>
    <dbReference type="NCBI Taxonomy" id="408172"/>
    <lineage>
        <taxon>unclassified sequences</taxon>
        <taxon>metagenomes</taxon>
        <taxon>ecological metagenomes</taxon>
    </lineage>
</organism>
<evidence type="ECO:0000313" key="1">
    <source>
        <dbReference type="EMBL" id="SVB18891.1"/>
    </source>
</evidence>
<sequence>MIKYLTIYVVVVVGLFVLADYVNTWEIANNYPYGKLCDLYNNC</sequence>
<protein>
    <submittedName>
        <fullName evidence="1">Uncharacterized protein</fullName>
    </submittedName>
</protein>
<dbReference type="AlphaFoldDB" id="A0A382BZH2"/>
<gene>
    <name evidence="1" type="ORF">METZ01_LOCUS171745</name>
</gene>
<accession>A0A382BZH2</accession>